<accession>A0A1I3UW08</accession>
<gene>
    <name evidence="1" type="ORF">SAMN04488498_10143</name>
</gene>
<dbReference type="GO" id="GO:0004519">
    <property type="term" value="F:endonuclease activity"/>
    <property type="evidence" value="ECO:0007669"/>
    <property type="project" value="UniProtKB-KW"/>
</dbReference>
<keyword evidence="2" id="KW-1185">Reference proteome</keyword>
<keyword evidence="1" id="KW-0540">Nuclease</keyword>
<sequence>MSIFPTPDELLPDLKKLEAMNKEISALMPKEFTGAVNLMVHPVASVAAVSALGLGVASQVFGVWMGTVAGAVEVSQRMFQPFLDEATADDFRDRTKTPAKRARDAADTLIAEAKTVTRDAVETVAKAAEASVSDVEKAGTPEVVAKVDAPEVAAKPVKEPKIPAAPIAKSVSQAPQTIEKIAEEPAAQVSVEAAADLMPEDFRQPQAVEKPRKPDDLKLISGVGPKLETVLNGLGIWTYGQVAALSREETAWLDDYLGFKGRIGRDGWIEQATALAKTTKRAGKPAKNVH</sequence>
<protein>
    <submittedName>
        <fullName evidence="1">Predicted 5' DNA nuclease, flap endonuclease-1-like, helix-3-turn-helix (H3TH) domain</fullName>
    </submittedName>
</protein>
<dbReference type="AlphaFoldDB" id="A0A1I3UW08"/>
<dbReference type="EMBL" id="FOSL01000001">
    <property type="protein sequence ID" value="SFJ87110.1"/>
    <property type="molecule type" value="Genomic_DNA"/>
</dbReference>
<evidence type="ECO:0000313" key="2">
    <source>
        <dbReference type="Proteomes" id="UP000323300"/>
    </source>
</evidence>
<proteinExistence type="predicted"/>
<keyword evidence="1" id="KW-0378">Hydrolase</keyword>
<name>A0A1I3UW08_9HYPH</name>
<organism evidence="1 2">
    <name type="scientific">Neomesorhizobium albiziae</name>
    <dbReference type="NCBI Taxonomy" id="335020"/>
    <lineage>
        <taxon>Bacteria</taxon>
        <taxon>Pseudomonadati</taxon>
        <taxon>Pseudomonadota</taxon>
        <taxon>Alphaproteobacteria</taxon>
        <taxon>Hyphomicrobiales</taxon>
        <taxon>Phyllobacteriaceae</taxon>
        <taxon>Neomesorhizobium</taxon>
    </lineage>
</organism>
<reference evidence="1 2" key="1">
    <citation type="submission" date="2016-10" db="EMBL/GenBank/DDBJ databases">
        <authorList>
            <person name="Varghese N."/>
            <person name="Submissions S."/>
        </authorList>
    </citation>
    <scope>NUCLEOTIDE SEQUENCE [LARGE SCALE GENOMIC DNA]</scope>
    <source>
        <strain evidence="1 2">DSM 21822</strain>
    </source>
</reference>
<dbReference type="RefSeq" id="WP_188130289.1">
    <property type="nucleotide sequence ID" value="NZ_BSPE01000002.1"/>
</dbReference>
<keyword evidence="1" id="KW-0255">Endonuclease</keyword>
<dbReference type="Proteomes" id="UP000323300">
    <property type="component" value="Unassembled WGS sequence"/>
</dbReference>
<evidence type="ECO:0000313" key="1">
    <source>
        <dbReference type="EMBL" id="SFJ87110.1"/>
    </source>
</evidence>